<dbReference type="Proteomes" id="UP000062998">
    <property type="component" value="Unassembled WGS sequence"/>
</dbReference>
<keyword evidence="1" id="KW-0328">Glycosyltransferase</keyword>
<evidence type="ECO:0000313" key="3">
    <source>
        <dbReference type="Proteomes" id="UP000062998"/>
    </source>
</evidence>
<protein>
    <submittedName>
        <fullName evidence="1">Beta-1,4-mannosyl-glycoprotein beta-1,4-N-acetylglucosaminyltransferase</fullName>
    </submittedName>
</protein>
<dbReference type="GO" id="GO:0006044">
    <property type="term" value="P:N-acetylglucosamine metabolic process"/>
    <property type="evidence" value="ECO:0007669"/>
    <property type="project" value="TreeGrafter"/>
</dbReference>
<dbReference type="PANTHER" id="PTHR12224">
    <property type="entry name" value="BETA-1,4-MANNOSYL-GLYCOPROTEIN BETA-1,4-N-ACETYLGLUCOSAMINYL-TRANSFERASE"/>
    <property type="match status" value="1"/>
</dbReference>
<gene>
    <name evidence="2" type="ORF">BW685_21160</name>
    <name evidence="1" type="ORF">WL73_08595</name>
</gene>
<comment type="caution">
    <text evidence="1">The sequence shown here is derived from an EMBL/GenBank/DDBJ whole genome shotgun (WGS) entry which is preliminary data.</text>
</comment>
<organism evidence="1 3">
    <name type="scientific">Burkholderia ubonensis</name>
    <dbReference type="NCBI Taxonomy" id="101571"/>
    <lineage>
        <taxon>Bacteria</taxon>
        <taxon>Pseudomonadati</taxon>
        <taxon>Pseudomonadota</taxon>
        <taxon>Betaproteobacteria</taxon>
        <taxon>Burkholderiales</taxon>
        <taxon>Burkholderiaceae</taxon>
        <taxon>Burkholderia</taxon>
        <taxon>Burkholderia cepacia complex</taxon>
    </lineage>
</organism>
<keyword evidence="1" id="KW-0808">Transferase</keyword>
<dbReference type="EMBL" id="LPIX01000031">
    <property type="protein sequence ID" value="KWE08043.1"/>
    <property type="molecule type" value="Genomic_DNA"/>
</dbReference>
<dbReference type="Pfam" id="PF04724">
    <property type="entry name" value="Glyco_transf_17"/>
    <property type="match status" value="1"/>
</dbReference>
<sequence length="287" mass="34288">MSNTTAPKVYDCFCYFNEDMLLELRMEILWDHVDYFVIAESRYTQVGDPKPLNFDIRRFERFKDKIRYLEVDHLPPGPPDYWKNENYQRSYLINGLHDARPDDLILVSDLDEIPRPECIRLYDPSRYLRADLHQYCYAYFLNNRLLENDGFADWIGTRITTLRHLKQFFNNVNAVRSYKSSGLLRSLKRSWFRKYRVQHVRDAGWHFSWVTSPEMMIVKMKSIADQKFVKPEFQDQQFIESRIRSGKDVLDRPLRYAPQPVEAPQFPAQITGARDKYATWLIEPAAH</sequence>
<evidence type="ECO:0000313" key="1">
    <source>
        <dbReference type="EMBL" id="KWE08043.1"/>
    </source>
</evidence>
<dbReference type="RefSeq" id="WP_059617973.1">
    <property type="nucleotide sequence ID" value="NZ_CAJPGD010000024.1"/>
</dbReference>
<proteinExistence type="predicted"/>
<dbReference type="Proteomes" id="UP000187194">
    <property type="component" value="Unassembled WGS sequence"/>
</dbReference>
<dbReference type="PANTHER" id="PTHR12224:SF0">
    <property type="entry name" value="BETA-1,4-MANNOSYL-GLYCOPROTEIN 4-BETA-N-ACETYLGLUCOSAMINYLTRANSFERASE"/>
    <property type="match status" value="1"/>
</dbReference>
<dbReference type="AlphaFoldDB" id="A0A107G9Z9"/>
<evidence type="ECO:0000313" key="4">
    <source>
        <dbReference type="Proteomes" id="UP000187194"/>
    </source>
</evidence>
<dbReference type="InterPro" id="IPR006813">
    <property type="entry name" value="Glyco_trans_17"/>
</dbReference>
<reference evidence="1 3" key="1">
    <citation type="submission" date="2015-11" db="EMBL/GenBank/DDBJ databases">
        <title>Expanding the genomic diversity of Burkholderia species for the development of highly accurate diagnostics.</title>
        <authorList>
            <person name="Sahl J."/>
            <person name="Keim P."/>
            <person name="Wagner D."/>
        </authorList>
    </citation>
    <scope>NUCLEOTIDE SEQUENCE [LARGE SCALE GENOMIC DNA]</scope>
    <source>
        <strain evidence="1 3">MSMB2167WGS</strain>
    </source>
</reference>
<dbReference type="GO" id="GO:0003830">
    <property type="term" value="F:beta-1,4-mannosylglycoprotein 4-beta-N-acetylglucosaminyltransferase activity"/>
    <property type="evidence" value="ECO:0007669"/>
    <property type="project" value="InterPro"/>
</dbReference>
<reference evidence="2 4" key="2">
    <citation type="submission" date="2017-01" db="EMBL/GenBank/DDBJ databases">
        <title>Phylogeographic, genomic and meropenem susceptibility analysis of Burkholderia ubonensis.</title>
        <authorList>
            <person name="Price E.P."/>
            <person name="Sarovich D.S."/>
            <person name="Webb J.R."/>
            <person name="Hall C.M."/>
            <person name="Sahl J.W."/>
            <person name="Kaestli M."/>
            <person name="Mayo M."/>
            <person name="Harrington G."/>
            <person name="Baker A.L."/>
            <person name="Sidak-Loftis L.C."/>
            <person name="Lummis M."/>
            <person name="Schupp J.M."/>
            <person name="Gillece J.D."/>
            <person name="Tuanyok A."/>
            <person name="Warner J."/>
            <person name="Busch J.D."/>
            <person name="Keim P."/>
            <person name="Currie B.J."/>
            <person name="Wagner D.M."/>
        </authorList>
    </citation>
    <scope>NUCLEOTIDE SEQUENCE [LARGE SCALE GENOMIC DNA]</scope>
    <source>
        <strain evidence="2 4">A21</strain>
    </source>
</reference>
<accession>A0A107G9Z9</accession>
<evidence type="ECO:0000313" key="2">
    <source>
        <dbReference type="EMBL" id="OMG71438.1"/>
    </source>
</evidence>
<dbReference type="EMBL" id="MTJZ01000029">
    <property type="protein sequence ID" value="OMG71438.1"/>
    <property type="molecule type" value="Genomic_DNA"/>
</dbReference>
<dbReference type="OrthoDB" id="7391526at2"/>
<name>A0A107G9Z9_9BURK</name>
<dbReference type="GO" id="GO:0016020">
    <property type="term" value="C:membrane"/>
    <property type="evidence" value="ECO:0007669"/>
    <property type="project" value="InterPro"/>
</dbReference>